<protein>
    <recommendedName>
        <fullName evidence="1">non-specific serine/threonine protein kinase</fullName>
        <ecNumber evidence="1">2.7.11.1</ecNumber>
    </recommendedName>
</protein>
<comment type="catalytic activity">
    <reaction evidence="11">
        <text>L-seryl-[protein] + ATP = O-phospho-L-seryl-[protein] + ADP + H(+)</text>
        <dbReference type="Rhea" id="RHEA:17989"/>
        <dbReference type="Rhea" id="RHEA-COMP:9863"/>
        <dbReference type="Rhea" id="RHEA-COMP:11604"/>
        <dbReference type="ChEBI" id="CHEBI:15378"/>
        <dbReference type="ChEBI" id="CHEBI:29999"/>
        <dbReference type="ChEBI" id="CHEBI:30616"/>
        <dbReference type="ChEBI" id="CHEBI:83421"/>
        <dbReference type="ChEBI" id="CHEBI:456216"/>
        <dbReference type="EC" id="2.7.11.1"/>
    </reaction>
</comment>
<dbReference type="Gene3D" id="1.10.510.10">
    <property type="entry name" value="Transferase(Phosphotransferase) domain 1"/>
    <property type="match status" value="1"/>
</dbReference>
<dbReference type="CDD" id="cd14066">
    <property type="entry name" value="STKc_IRAK"/>
    <property type="match status" value="1"/>
</dbReference>
<dbReference type="InterPro" id="IPR000719">
    <property type="entry name" value="Prot_kinase_dom"/>
</dbReference>
<evidence type="ECO:0000313" key="15">
    <source>
        <dbReference type="Proteomes" id="UP000507245"/>
    </source>
</evidence>
<keyword evidence="3" id="KW-0808">Transferase</keyword>
<evidence type="ECO:0000256" key="9">
    <source>
        <dbReference type="ARBA" id="ARBA00023180"/>
    </source>
</evidence>
<evidence type="ECO:0000313" key="14">
    <source>
        <dbReference type="EMBL" id="CAB4307397.1"/>
    </source>
</evidence>
<evidence type="ECO:0000256" key="2">
    <source>
        <dbReference type="ARBA" id="ARBA00022527"/>
    </source>
</evidence>
<evidence type="ECO:0000256" key="8">
    <source>
        <dbReference type="ARBA" id="ARBA00023157"/>
    </source>
</evidence>
<evidence type="ECO:0000256" key="6">
    <source>
        <dbReference type="ARBA" id="ARBA00022777"/>
    </source>
</evidence>
<keyword evidence="6" id="KW-0418">Kinase</keyword>
<gene>
    <name evidence="14" type="ORF">ORAREDHAP_LOCUS26023</name>
</gene>
<dbReference type="GO" id="GO:0004674">
    <property type="term" value="F:protein serine/threonine kinase activity"/>
    <property type="evidence" value="ECO:0007669"/>
    <property type="project" value="UniProtKB-KW"/>
</dbReference>
<dbReference type="PANTHER" id="PTHR27002">
    <property type="entry name" value="RECEPTOR-LIKE SERINE/THREONINE-PROTEIN KINASE SD1-8"/>
    <property type="match status" value="1"/>
</dbReference>
<name>A0A6J5X4V0_PRUAR</name>
<evidence type="ECO:0000256" key="4">
    <source>
        <dbReference type="ARBA" id="ARBA00022729"/>
    </source>
</evidence>
<dbReference type="Proteomes" id="UP000507245">
    <property type="component" value="Unassembled WGS sequence"/>
</dbReference>
<organism evidence="14 15">
    <name type="scientific">Prunus armeniaca</name>
    <name type="common">Apricot</name>
    <name type="synonym">Armeniaca vulgaris</name>
    <dbReference type="NCBI Taxonomy" id="36596"/>
    <lineage>
        <taxon>Eukaryota</taxon>
        <taxon>Viridiplantae</taxon>
        <taxon>Streptophyta</taxon>
        <taxon>Embryophyta</taxon>
        <taxon>Tracheophyta</taxon>
        <taxon>Spermatophyta</taxon>
        <taxon>Magnoliopsida</taxon>
        <taxon>eudicotyledons</taxon>
        <taxon>Gunneridae</taxon>
        <taxon>Pentapetalae</taxon>
        <taxon>rosids</taxon>
        <taxon>fabids</taxon>
        <taxon>Rosales</taxon>
        <taxon>Rosaceae</taxon>
        <taxon>Amygdaloideae</taxon>
        <taxon>Amygdaleae</taxon>
        <taxon>Prunus</taxon>
    </lineage>
</organism>
<feature type="transmembrane region" description="Helical" evidence="12">
    <location>
        <begin position="205"/>
        <end position="227"/>
    </location>
</feature>
<evidence type="ECO:0000256" key="10">
    <source>
        <dbReference type="ARBA" id="ARBA00047899"/>
    </source>
</evidence>
<dbReference type="Gene3D" id="3.30.200.20">
    <property type="entry name" value="Phosphorylase Kinase, domain 1"/>
    <property type="match status" value="1"/>
</dbReference>
<dbReference type="Pfam" id="PF07714">
    <property type="entry name" value="PK_Tyr_Ser-Thr"/>
    <property type="match status" value="1"/>
</dbReference>
<dbReference type="GO" id="GO:0005886">
    <property type="term" value="C:plasma membrane"/>
    <property type="evidence" value="ECO:0007669"/>
    <property type="project" value="TreeGrafter"/>
</dbReference>
<evidence type="ECO:0000256" key="5">
    <source>
        <dbReference type="ARBA" id="ARBA00022741"/>
    </source>
</evidence>
<dbReference type="PANTHER" id="PTHR27002:SF1087">
    <property type="entry name" value="PROTEIN KINASE DOMAIN-CONTAINING PROTEIN"/>
    <property type="match status" value="1"/>
</dbReference>
<keyword evidence="5" id="KW-0547">Nucleotide-binding</keyword>
<keyword evidence="2" id="KW-0723">Serine/threonine-protein kinase</keyword>
<evidence type="ECO:0000256" key="11">
    <source>
        <dbReference type="ARBA" id="ARBA00048679"/>
    </source>
</evidence>
<evidence type="ECO:0000259" key="13">
    <source>
        <dbReference type="PROSITE" id="PS50011"/>
    </source>
</evidence>
<dbReference type="InterPro" id="IPR001245">
    <property type="entry name" value="Ser-Thr/Tyr_kinase_cat_dom"/>
</dbReference>
<accession>A0A6J5X4V0</accession>
<keyword evidence="9" id="KW-0325">Glycoprotein</keyword>
<evidence type="ECO:0000256" key="7">
    <source>
        <dbReference type="ARBA" id="ARBA00022840"/>
    </source>
</evidence>
<dbReference type="FunFam" id="3.30.200.20:FF:000951">
    <property type="entry name" value="Uncharacterized protein"/>
    <property type="match status" value="1"/>
</dbReference>
<dbReference type="FunFam" id="1.10.510.10:FF:000060">
    <property type="entry name" value="G-type lectin S-receptor-like serine/threonine-protein kinase"/>
    <property type="match status" value="1"/>
</dbReference>
<dbReference type="EC" id="2.7.11.1" evidence="1"/>
<dbReference type="AlphaFoldDB" id="A0A6J5X4V0"/>
<dbReference type="OrthoDB" id="4062651at2759"/>
<evidence type="ECO:0000256" key="1">
    <source>
        <dbReference type="ARBA" id="ARBA00012513"/>
    </source>
</evidence>
<reference evidence="15" key="1">
    <citation type="journal article" date="2020" name="Genome Biol.">
        <title>Gamete binning: chromosome-level and haplotype-resolved genome assembly enabled by high-throughput single-cell sequencing of gamete genomes.</title>
        <authorList>
            <person name="Campoy J.A."/>
            <person name="Sun H."/>
            <person name="Goel M."/>
            <person name="Jiao W.-B."/>
            <person name="Folz-Donahue K."/>
            <person name="Wang N."/>
            <person name="Rubio M."/>
            <person name="Liu C."/>
            <person name="Kukat C."/>
            <person name="Ruiz D."/>
            <person name="Huettel B."/>
            <person name="Schneeberger K."/>
        </authorList>
    </citation>
    <scope>NUCLEOTIDE SEQUENCE [LARGE SCALE GENOMIC DNA]</scope>
    <source>
        <strain evidence="15">cv. Rojo Pasion</strain>
    </source>
</reference>
<keyword evidence="15" id="KW-1185">Reference proteome</keyword>
<dbReference type="EMBL" id="CAEKKB010000004">
    <property type="protein sequence ID" value="CAB4307397.1"/>
    <property type="molecule type" value="Genomic_DNA"/>
</dbReference>
<evidence type="ECO:0000256" key="3">
    <source>
        <dbReference type="ARBA" id="ARBA00022679"/>
    </source>
</evidence>
<dbReference type="SUPFAM" id="SSF56112">
    <property type="entry name" value="Protein kinase-like (PK-like)"/>
    <property type="match status" value="1"/>
</dbReference>
<keyword evidence="4" id="KW-0732">Signal</keyword>
<dbReference type="SMART" id="SM00220">
    <property type="entry name" value="S_TKc"/>
    <property type="match status" value="1"/>
</dbReference>
<keyword evidence="8" id="KW-1015">Disulfide bond</keyword>
<keyword evidence="12" id="KW-0812">Transmembrane</keyword>
<keyword evidence="12" id="KW-1133">Transmembrane helix</keyword>
<feature type="domain" description="Protein kinase" evidence="13">
    <location>
        <begin position="286"/>
        <end position="562"/>
    </location>
</feature>
<keyword evidence="7" id="KW-0067">ATP-binding</keyword>
<comment type="catalytic activity">
    <reaction evidence="10">
        <text>L-threonyl-[protein] + ATP = O-phospho-L-threonyl-[protein] + ADP + H(+)</text>
        <dbReference type="Rhea" id="RHEA:46608"/>
        <dbReference type="Rhea" id="RHEA-COMP:11060"/>
        <dbReference type="Rhea" id="RHEA-COMP:11605"/>
        <dbReference type="ChEBI" id="CHEBI:15378"/>
        <dbReference type="ChEBI" id="CHEBI:30013"/>
        <dbReference type="ChEBI" id="CHEBI:30616"/>
        <dbReference type="ChEBI" id="CHEBI:61977"/>
        <dbReference type="ChEBI" id="CHEBI:456216"/>
        <dbReference type="EC" id="2.7.11.1"/>
    </reaction>
</comment>
<dbReference type="GO" id="GO:0005524">
    <property type="term" value="F:ATP binding"/>
    <property type="evidence" value="ECO:0007669"/>
    <property type="project" value="UniProtKB-KW"/>
</dbReference>
<dbReference type="PROSITE" id="PS00108">
    <property type="entry name" value="PROTEIN_KINASE_ST"/>
    <property type="match status" value="1"/>
</dbReference>
<keyword evidence="12" id="KW-0472">Membrane</keyword>
<dbReference type="PROSITE" id="PS50011">
    <property type="entry name" value="PROTEIN_KINASE_DOM"/>
    <property type="match status" value="1"/>
</dbReference>
<evidence type="ECO:0000256" key="12">
    <source>
        <dbReference type="SAM" id="Phobius"/>
    </source>
</evidence>
<proteinExistence type="predicted"/>
<sequence length="604" mass="68259">MVDQHKGFDFPVDTLLPAPGAFTLDWDLNQQELKIRQHGVVYWSTGAFMNERFKFMLPDETKLRYNFSILSNEDEDSFTYNPVDQSGKSEFVITIMGRLVPDMGPTDCRNDGNRFEQGSGYFNVSGSGSATRSDISNASLSISDCKAACWKICDRLGFNFLFDNQTRCQFWTGNWEFVQDRSGSSSASIYFLTTMELRSHKHKRIIWICTATAAASLLIVVLLRHVLSINKKKSFTSRAKVDQKELLDVKKSFTCNDVNGLQEDGEMEHDLRVFIYASLMAATGDFSEENKLGEGGFGPVYKGKLVTGREIAVKRLSKCSAQGALEFKNELILIYELQHTNLVQLFGFCVHGEERMLIYEYMPNKSLDYFLFDSSRGGLLDWKKRFSIIEGITQGLLYLHKYSRTRIIHRDLKASNILLDESMNPKISDFGMARIFTHNEEEANTNRVMGTYGYMSPEYAMKGIFSIKSDVYSFGVLMLEIISGRRNNSFYNDDRMLNIVGYTWELWKEGAGLQLMDPTLGDSCNGDQLLRCIHVGLLCVEEHPADRPTMQDVVSMLTNENMSLPVPTKPAFCTERNVVTTGIAGKGPELVSINGLSISDLDGR</sequence>
<dbReference type="InterPro" id="IPR008271">
    <property type="entry name" value="Ser/Thr_kinase_AS"/>
</dbReference>
<dbReference type="InterPro" id="IPR011009">
    <property type="entry name" value="Kinase-like_dom_sf"/>
</dbReference>